<dbReference type="EMBL" id="CP150951">
    <property type="protein sequence ID" value="WZC48593.1"/>
    <property type="molecule type" value="Genomic_DNA"/>
</dbReference>
<dbReference type="Proteomes" id="UP001440612">
    <property type="component" value="Chromosome"/>
</dbReference>
<sequence>MGAWGAGPFDNDGAMDWFIAYQDDGVSALHEVFAEFQGLATDDYVEVDIGSGAVAAAEVVAACHGKPLSGVAAFPMGANAETLQSDLIAHKAAVLQAGDLVAPCLAVLDRVVHAETSELAELWAEAAPHDNAAFLASVADLKSRLEAV</sequence>
<name>A0ABZ2V267_9RHOB</name>
<dbReference type="Pfam" id="PF14078">
    <property type="entry name" value="DUF4259"/>
    <property type="match status" value="1"/>
</dbReference>
<evidence type="ECO:0000313" key="1">
    <source>
        <dbReference type="EMBL" id="WZC48593.1"/>
    </source>
</evidence>
<accession>A0ABZ2V267</accession>
<evidence type="ECO:0000313" key="2">
    <source>
        <dbReference type="Proteomes" id="UP001440612"/>
    </source>
</evidence>
<gene>
    <name evidence="1" type="ORF">AABB29_17370</name>
</gene>
<protein>
    <submittedName>
        <fullName evidence="1">DUF4259 domain-containing protein</fullName>
    </submittedName>
</protein>
<organism evidence="1 2">
    <name type="scientific">Yoonia phaeophyticola</name>
    <dbReference type="NCBI Taxonomy" id="3137369"/>
    <lineage>
        <taxon>Bacteria</taxon>
        <taxon>Pseudomonadati</taxon>
        <taxon>Pseudomonadota</taxon>
        <taxon>Alphaproteobacteria</taxon>
        <taxon>Rhodobacterales</taxon>
        <taxon>Paracoccaceae</taxon>
        <taxon>Yoonia</taxon>
    </lineage>
</organism>
<keyword evidence="2" id="KW-1185">Reference proteome</keyword>
<dbReference type="InterPro" id="IPR025355">
    <property type="entry name" value="DUF4259"/>
</dbReference>
<reference evidence="2" key="1">
    <citation type="submission" date="2024-04" db="EMBL/GenBank/DDBJ databases">
        <title>Phylogenomic analyses of a clade within the roseobacter group suggest taxonomic reassignments of species of the genera Aestuariivita, Citreicella, Loktanella, Nautella, Pelagibaca, Ruegeria, Thalassobius, Thiobacimonas and Tropicibacter, and the proposal o.</title>
        <authorList>
            <person name="Jeon C.O."/>
        </authorList>
    </citation>
    <scope>NUCLEOTIDE SEQUENCE [LARGE SCALE GENOMIC DNA]</scope>
    <source>
        <strain evidence="2">BS5-3</strain>
    </source>
</reference>
<proteinExistence type="predicted"/>
<dbReference type="RefSeq" id="WP_341366707.1">
    <property type="nucleotide sequence ID" value="NZ_CP150951.2"/>
</dbReference>